<protein>
    <submittedName>
        <fullName evidence="3">Ribose 5-phosphate isomerase-related</fullName>
    </submittedName>
</protein>
<keyword evidence="2 3" id="KW-0413">Isomerase</keyword>
<dbReference type="GO" id="GO:0016853">
    <property type="term" value="F:isomerase activity"/>
    <property type="evidence" value="ECO:0007669"/>
    <property type="project" value="UniProtKB-KW"/>
</dbReference>
<gene>
    <name evidence="3" type="ORF">M0811_10827</name>
</gene>
<dbReference type="GO" id="GO:0005975">
    <property type="term" value="P:carbohydrate metabolic process"/>
    <property type="evidence" value="ECO:0007669"/>
    <property type="project" value="InterPro"/>
</dbReference>
<reference evidence="3" key="1">
    <citation type="submission" date="2022-10" db="EMBL/GenBank/DDBJ databases">
        <title>Novel sulphate-reducing endosymbionts in the free-living metamonad Anaeramoeba.</title>
        <authorList>
            <person name="Jerlstrom-Hultqvist J."/>
            <person name="Cepicka I."/>
            <person name="Gallot-Lavallee L."/>
            <person name="Salas-Leiva D."/>
            <person name="Curtis B.A."/>
            <person name="Zahonova K."/>
            <person name="Pipaliya S."/>
            <person name="Dacks J."/>
            <person name="Roger A.J."/>
        </authorList>
    </citation>
    <scope>NUCLEOTIDE SEQUENCE</scope>
    <source>
        <strain evidence="3">BMAN</strain>
    </source>
</reference>
<accession>A0A9Q0R8M3</accession>
<evidence type="ECO:0000256" key="1">
    <source>
        <dbReference type="ARBA" id="ARBA00008754"/>
    </source>
</evidence>
<dbReference type="OrthoDB" id="2106730at2759"/>
<dbReference type="InterPro" id="IPR004785">
    <property type="entry name" value="RpiB"/>
</dbReference>
<dbReference type="NCBIfam" id="TIGR00689">
    <property type="entry name" value="rpiB_lacA_lacB"/>
    <property type="match status" value="1"/>
</dbReference>
<evidence type="ECO:0000256" key="2">
    <source>
        <dbReference type="ARBA" id="ARBA00023235"/>
    </source>
</evidence>
<dbReference type="Pfam" id="PF02502">
    <property type="entry name" value="LacAB_rpiB"/>
    <property type="match status" value="1"/>
</dbReference>
<comment type="similarity">
    <text evidence="1">Belongs to the LacAB/RpiB family.</text>
</comment>
<dbReference type="SUPFAM" id="SSF89623">
    <property type="entry name" value="Ribose/Galactose isomerase RpiB/AlsB"/>
    <property type="match status" value="1"/>
</dbReference>
<dbReference type="NCBIfam" id="NF004051">
    <property type="entry name" value="PRK05571.1"/>
    <property type="match status" value="1"/>
</dbReference>
<dbReference type="InterPro" id="IPR051812">
    <property type="entry name" value="SPI_LacAB/RpiB"/>
</dbReference>
<dbReference type="OMA" id="YPPFCLR"/>
<evidence type="ECO:0000313" key="4">
    <source>
        <dbReference type="Proteomes" id="UP001149090"/>
    </source>
</evidence>
<dbReference type="InterPro" id="IPR003500">
    <property type="entry name" value="RpiB_LacA_LacB"/>
</dbReference>
<organism evidence="3 4">
    <name type="scientific">Anaeramoeba ignava</name>
    <name type="common">Anaerobic marine amoeba</name>
    <dbReference type="NCBI Taxonomy" id="1746090"/>
    <lineage>
        <taxon>Eukaryota</taxon>
        <taxon>Metamonada</taxon>
        <taxon>Anaeramoebidae</taxon>
        <taxon>Anaeramoeba</taxon>
    </lineage>
</organism>
<sequence length="155" mass="17107">MDIKTIAIGSDHGGFPMKSEIIPFIESMKIEVKDVGCFNTESCDYPDFAEKVCNLVVSKEVDLGVLICSTGTGMSIAANKVKGIKCALVHDHFTAKMSRKHNDANVVAFGGKVIGIEVAKEIIEAFFTNSFEGDRHSRRVNKINQIEEKQKQKQN</sequence>
<dbReference type="PANTHER" id="PTHR43732:SF1">
    <property type="entry name" value="RIBOSE 5-PHOSPHATE ISOMERASE"/>
    <property type="match status" value="1"/>
</dbReference>
<dbReference type="Gene3D" id="3.40.1400.10">
    <property type="entry name" value="Sugar-phosphate isomerase, RpiB/LacA/LacB"/>
    <property type="match status" value="1"/>
</dbReference>
<name>A0A9Q0R8M3_ANAIG</name>
<keyword evidence="4" id="KW-1185">Reference proteome</keyword>
<comment type="caution">
    <text evidence="3">The sequence shown here is derived from an EMBL/GenBank/DDBJ whole genome shotgun (WGS) entry which is preliminary data.</text>
</comment>
<dbReference type="AlphaFoldDB" id="A0A9Q0R8M3"/>
<dbReference type="NCBIfam" id="TIGR01120">
    <property type="entry name" value="rpiB"/>
    <property type="match status" value="1"/>
</dbReference>
<dbReference type="PIRSF" id="PIRSF005384">
    <property type="entry name" value="RpiB_LacA_B"/>
    <property type="match status" value="1"/>
</dbReference>
<dbReference type="Proteomes" id="UP001149090">
    <property type="component" value="Unassembled WGS sequence"/>
</dbReference>
<proteinExistence type="inferred from homology"/>
<dbReference type="PANTHER" id="PTHR43732">
    <property type="entry name" value="RIBOSE 5-PHOSPHATE ISOMERASE-RELATED"/>
    <property type="match status" value="1"/>
</dbReference>
<dbReference type="InterPro" id="IPR036569">
    <property type="entry name" value="RpiB_LacA_LacB_sf"/>
</dbReference>
<evidence type="ECO:0000313" key="3">
    <source>
        <dbReference type="EMBL" id="KAJ5070558.1"/>
    </source>
</evidence>
<dbReference type="EMBL" id="JAPDFW010000094">
    <property type="protein sequence ID" value="KAJ5070558.1"/>
    <property type="molecule type" value="Genomic_DNA"/>
</dbReference>